<dbReference type="GO" id="GO:0033897">
    <property type="term" value="F:ribonuclease T2 activity"/>
    <property type="evidence" value="ECO:0007669"/>
    <property type="project" value="InterPro"/>
</dbReference>
<protein>
    <submittedName>
        <fullName evidence="5 6">Uncharacterized protein</fullName>
    </submittedName>
</protein>
<dbReference type="Proteomes" id="UP000011087">
    <property type="component" value="Unassembled WGS sequence"/>
</dbReference>
<dbReference type="KEGG" id="gtt:GUITHDRAFT_116245"/>
<dbReference type="PaxDb" id="55529-EKX37604"/>
<dbReference type="EnsemblProtists" id="EKX37604">
    <property type="protein sequence ID" value="EKX37604"/>
    <property type="gene ID" value="GUITHDRAFT_116245"/>
</dbReference>
<dbReference type="PANTHER" id="PTHR11240">
    <property type="entry name" value="RIBONUCLEASE T2"/>
    <property type="match status" value="1"/>
</dbReference>
<evidence type="ECO:0000256" key="1">
    <source>
        <dbReference type="ARBA" id="ARBA00007469"/>
    </source>
</evidence>
<dbReference type="InterPro" id="IPR018188">
    <property type="entry name" value="RNase_T2_His_AS_1"/>
</dbReference>
<comment type="similarity">
    <text evidence="1 4">Belongs to the RNase T2 family.</text>
</comment>
<gene>
    <name evidence="5" type="ORF">GUITHDRAFT_116245</name>
</gene>
<dbReference type="InterPro" id="IPR033697">
    <property type="entry name" value="Ribonuclease_T2_eukaryotic"/>
</dbReference>
<dbReference type="InterPro" id="IPR036430">
    <property type="entry name" value="RNase_T2-like_sf"/>
</dbReference>
<dbReference type="PANTHER" id="PTHR11240:SF22">
    <property type="entry name" value="RIBONUCLEASE T2"/>
    <property type="match status" value="1"/>
</dbReference>
<dbReference type="STRING" id="905079.L1INY3"/>
<dbReference type="GeneID" id="17294367"/>
<dbReference type="GO" id="GO:0006401">
    <property type="term" value="P:RNA catabolic process"/>
    <property type="evidence" value="ECO:0007669"/>
    <property type="project" value="TreeGrafter"/>
</dbReference>
<sequence>MILASSCLAIPLKKGRRHEVDSKKAGDVGFDYMHLVQEWPGSFCDTKKGCTWPKVEPTTGWLLHGLWPEFFNGSWPQYCDKGGRSYETAPTQDAPFNMSAIQDLLPELEKYWPSLVAPDQSSFWEHEWLRHGTCAEKIFTAPQKEHAYFRLVLDLREKFDVFKFLSAAGINPGDTTTWAEAKEAMKKGYPYEVELGCNTDAQGSLQIFEVRSCYTATPGGGVSLFNCPNAASATSCGTPNTPITFPPFHGR</sequence>
<dbReference type="GO" id="GO:0003723">
    <property type="term" value="F:RNA binding"/>
    <property type="evidence" value="ECO:0007669"/>
    <property type="project" value="InterPro"/>
</dbReference>
<feature type="active site" evidence="3">
    <location>
        <position position="64"/>
    </location>
</feature>
<organism evidence="5">
    <name type="scientific">Guillardia theta (strain CCMP2712)</name>
    <name type="common">Cryptophyte</name>
    <dbReference type="NCBI Taxonomy" id="905079"/>
    <lineage>
        <taxon>Eukaryota</taxon>
        <taxon>Cryptophyceae</taxon>
        <taxon>Pyrenomonadales</taxon>
        <taxon>Geminigeraceae</taxon>
        <taxon>Guillardia</taxon>
    </lineage>
</organism>
<dbReference type="InterPro" id="IPR001568">
    <property type="entry name" value="RNase_T2-like"/>
</dbReference>
<dbReference type="CDD" id="cd01061">
    <property type="entry name" value="RNase_T2_euk"/>
    <property type="match status" value="1"/>
</dbReference>
<dbReference type="EMBL" id="JH993057">
    <property type="protein sequence ID" value="EKX37604.1"/>
    <property type="molecule type" value="Genomic_DNA"/>
</dbReference>
<reference evidence="6" key="3">
    <citation type="submission" date="2015-06" db="UniProtKB">
        <authorList>
            <consortium name="EnsemblProtists"/>
        </authorList>
    </citation>
    <scope>IDENTIFICATION</scope>
</reference>
<feature type="active site" evidence="3">
    <location>
        <position position="127"/>
    </location>
</feature>
<keyword evidence="7" id="KW-1185">Reference proteome</keyword>
<reference evidence="7" key="2">
    <citation type="submission" date="2012-11" db="EMBL/GenBank/DDBJ databases">
        <authorList>
            <person name="Kuo A."/>
            <person name="Curtis B.A."/>
            <person name="Tanifuji G."/>
            <person name="Burki F."/>
            <person name="Gruber A."/>
            <person name="Irimia M."/>
            <person name="Maruyama S."/>
            <person name="Arias M.C."/>
            <person name="Ball S.G."/>
            <person name="Gile G.H."/>
            <person name="Hirakawa Y."/>
            <person name="Hopkins J.F."/>
            <person name="Rensing S.A."/>
            <person name="Schmutz J."/>
            <person name="Symeonidi A."/>
            <person name="Elias M."/>
            <person name="Eveleigh R.J."/>
            <person name="Herman E.K."/>
            <person name="Klute M.J."/>
            <person name="Nakayama T."/>
            <person name="Obornik M."/>
            <person name="Reyes-Prieto A."/>
            <person name="Armbrust E.V."/>
            <person name="Aves S.J."/>
            <person name="Beiko R.G."/>
            <person name="Coutinho P."/>
            <person name="Dacks J.B."/>
            <person name="Durnford D.G."/>
            <person name="Fast N.M."/>
            <person name="Green B.R."/>
            <person name="Grisdale C."/>
            <person name="Hempe F."/>
            <person name="Henrissat B."/>
            <person name="Hoppner M.P."/>
            <person name="Ishida K.-I."/>
            <person name="Kim E."/>
            <person name="Koreny L."/>
            <person name="Kroth P.G."/>
            <person name="Liu Y."/>
            <person name="Malik S.-B."/>
            <person name="Maier U.G."/>
            <person name="McRose D."/>
            <person name="Mock T."/>
            <person name="Neilson J.A."/>
            <person name="Onodera N.T."/>
            <person name="Poole A.M."/>
            <person name="Pritham E.J."/>
            <person name="Richards T.A."/>
            <person name="Rocap G."/>
            <person name="Roy S.W."/>
            <person name="Sarai C."/>
            <person name="Schaack S."/>
            <person name="Shirato S."/>
            <person name="Slamovits C.H."/>
            <person name="Spencer D.F."/>
            <person name="Suzuki S."/>
            <person name="Worden A.Z."/>
            <person name="Zauner S."/>
            <person name="Barry K."/>
            <person name="Bell C."/>
            <person name="Bharti A.K."/>
            <person name="Crow J.A."/>
            <person name="Grimwood J."/>
            <person name="Kramer R."/>
            <person name="Lindquist E."/>
            <person name="Lucas S."/>
            <person name="Salamov A."/>
            <person name="McFadden G.I."/>
            <person name="Lane C.E."/>
            <person name="Keeling P.J."/>
            <person name="Gray M.W."/>
            <person name="Grigoriev I.V."/>
            <person name="Archibald J.M."/>
        </authorList>
    </citation>
    <scope>NUCLEOTIDE SEQUENCE</scope>
    <source>
        <strain evidence="7">CCMP2712</strain>
    </source>
</reference>
<reference evidence="5 7" key="1">
    <citation type="journal article" date="2012" name="Nature">
        <title>Algal genomes reveal evolutionary mosaicism and the fate of nucleomorphs.</title>
        <authorList>
            <consortium name="DOE Joint Genome Institute"/>
            <person name="Curtis B.A."/>
            <person name="Tanifuji G."/>
            <person name="Burki F."/>
            <person name="Gruber A."/>
            <person name="Irimia M."/>
            <person name="Maruyama S."/>
            <person name="Arias M.C."/>
            <person name="Ball S.G."/>
            <person name="Gile G.H."/>
            <person name="Hirakawa Y."/>
            <person name="Hopkins J.F."/>
            <person name="Kuo A."/>
            <person name="Rensing S.A."/>
            <person name="Schmutz J."/>
            <person name="Symeonidi A."/>
            <person name="Elias M."/>
            <person name="Eveleigh R.J."/>
            <person name="Herman E.K."/>
            <person name="Klute M.J."/>
            <person name="Nakayama T."/>
            <person name="Obornik M."/>
            <person name="Reyes-Prieto A."/>
            <person name="Armbrust E.V."/>
            <person name="Aves S.J."/>
            <person name="Beiko R.G."/>
            <person name="Coutinho P."/>
            <person name="Dacks J.B."/>
            <person name="Durnford D.G."/>
            <person name="Fast N.M."/>
            <person name="Green B.R."/>
            <person name="Grisdale C.J."/>
            <person name="Hempel F."/>
            <person name="Henrissat B."/>
            <person name="Hoppner M.P."/>
            <person name="Ishida K."/>
            <person name="Kim E."/>
            <person name="Koreny L."/>
            <person name="Kroth P.G."/>
            <person name="Liu Y."/>
            <person name="Malik S.B."/>
            <person name="Maier U.G."/>
            <person name="McRose D."/>
            <person name="Mock T."/>
            <person name="Neilson J.A."/>
            <person name="Onodera N.T."/>
            <person name="Poole A.M."/>
            <person name="Pritham E.J."/>
            <person name="Richards T.A."/>
            <person name="Rocap G."/>
            <person name="Roy S.W."/>
            <person name="Sarai C."/>
            <person name="Schaack S."/>
            <person name="Shirato S."/>
            <person name="Slamovits C.H."/>
            <person name="Spencer D.F."/>
            <person name="Suzuki S."/>
            <person name="Worden A.Z."/>
            <person name="Zauner S."/>
            <person name="Barry K."/>
            <person name="Bell C."/>
            <person name="Bharti A.K."/>
            <person name="Crow J.A."/>
            <person name="Grimwood J."/>
            <person name="Kramer R."/>
            <person name="Lindquist E."/>
            <person name="Lucas S."/>
            <person name="Salamov A."/>
            <person name="McFadden G.I."/>
            <person name="Lane C.E."/>
            <person name="Keeling P.J."/>
            <person name="Gray M.W."/>
            <person name="Grigoriev I.V."/>
            <person name="Archibald J.M."/>
        </authorList>
    </citation>
    <scope>NUCLEOTIDE SEQUENCE</scope>
    <source>
        <strain evidence="5 7">CCMP2712</strain>
    </source>
</reference>
<dbReference type="OrthoDB" id="435754at2759"/>
<dbReference type="eggNOG" id="KOG1642">
    <property type="taxonomic scope" value="Eukaryota"/>
</dbReference>
<dbReference type="SUPFAM" id="SSF55895">
    <property type="entry name" value="Ribonuclease Rh-like"/>
    <property type="match status" value="1"/>
</dbReference>
<accession>L1INY3</accession>
<dbReference type="RefSeq" id="XP_005824584.1">
    <property type="nucleotide sequence ID" value="XM_005824527.1"/>
</dbReference>
<evidence type="ECO:0000313" key="7">
    <source>
        <dbReference type="Proteomes" id="UP000011087"/>
    </source>
</evidence>
<evidence type="ECO:0000256" key="4">
    <source>
        <dbReference type="RuleBase" id="RU004328"/>
    </source>
</evidence>
<evidence type="ECO:0000256" key="3">
    <source>
        <dbReference type="PIRSR" id="PIRSR633697-1"/>
    </source>
</evidence>
<dbReference type="PROSITE" id="PS00530">
    <property type="entry name" value="RNASE_T2_1"/>
    <property type="match status" value="1"/>
</dbReference>
<dbReference type="Pfam" id="PF00445">
    <property type="entry name" value="Ribonuclease_T2"/>
    <property type="match status" value="1"/>
</dbReference>
<dbReference type="Gene3D" id="3.90.730.10">
    <property type="entry name" value="Ribonuclease T2-like"/>
    <property type="match status" value="1"/>
</dbReference>
<name>L1INY3_GUITC</name>
<keyword evidence="2" id="KW-1015">Disulfide bond</keyword>
<dbReference type="PROSITE" id="PS00531">
    <property type="entry name" value="RNASE_T2_2"/>
    <property type="match status" value="1"/>
</dbReference>
<evidence type="ECO:0000313" key="5">
    <source>
        <dbReference type="EMBL" id="EKX37604.1"/>
    </source>
</evidence>
<dbReference type="AlphaFoldDB" id="L1INY3"/>
<dbReference type="HOGENOM" id="CLU_069912_2_1_1"/>
<evidence type="ECO:0000313" key="6">
    <source>
        <dbReference type="EnsemblProtists" id="EKX37604"/>
    </source>
</evidence>
<feature type="active site" evidence="3">
    <location>
        <position position="131"/>
    </location>
</feature>
<evidence type="ECO:0000256" key="2">
    <source>
        <dbReference type="ARBA" id="ARBA00023157"/>
    </source>
</evidence>
<proteinExistence type="inferred from homology"/>
<dbReference type="GO" id="GO:0005576">
    <property type="term" value="C:extracellular region"/>
    <property type="evidence" value="ECO:0007669"/>
    <property type="project" value="TreeGrafter"/>
</dbReference>
<dbReference type="InterPro" id="IPR033130">
    <property type="entry name" value="RNase_T2_His_AS_2"/>
</dbReference>
<dbReference type="OMA" id="NYAKCRG"/>